<keyword evidence="2" id="KW-0812">Transmembrane</keyword>
<evidence type="ECO:0000313" key="3">
    <source>
        <dbReference type="EMBL" id="EEY34484.1"/>
    </source>
</evidence>
<name>D0GN39_9FUSO</name>
<dbReference type="Pfam" id="PF17319">
    <property type="entry name" value="DUF5362"/>
    <property type="match status" value="1"/>
</dbReference>
<dbReference type="AlphaFoldDB" id="D0GN39"/>
<dbReference type="EMBL" id="ADAD01000159">
    <property type="protein sequence ID" value="EEY34484.1"/>
    <property type="molecule type" value="Genomic_DNA"/>
</dbReference>
<keyword evidence="2" id="KW-0472">Membrane</keyword>
<keyword evidence="2" id="KW-1133">Transmembrane helix</keyword>
<dbReference type="InterPro" id="IPR035287">
    <property type="entry name" value="DUF5362"/>
</dbReference>
<evidence type="ECO:0000313" key="4">
    <source>
        <dbReference type="Proteomes" id="UP000004226"/>
    </source>
</evidence>
<keyword evidence="4" id="KW-1185">Reference proteome</keyword>
<feature type="transmembrane region" description="Helical" evidence="2">
    <location>
        <begin position="132"/>
        <end position="157"/>
    </location>
</feature>
<evidence type="ECO:0000256" key="2">
    <source>
        <dbReference type="SAM" id="Phobius"/>
    </source>
</evidence>
<protein>
    <submittedName>
        <fullName evidence="3">Uncharacterized protein</fullName>
    </submittedName>
</protein>
<comment type="caution">
    <text evidence="3">The sequence shown here is derived from an EMBL/GenBank/DDBJ whole genome shotgun (WGS) entry which is preliminary data.</text>
</comment>
<dbReference type="Proteomes" id="UP000004226">
    <property type="component" value="Unassembled WGS sequence"/>
</dbReference>
<evidence type="ECO:0000256" key="1">
    <source>
        <dbReference type="SAM" id="MobiDB-lite"/>
    </source>
</evidence>
<accession>D0GN39</accession>
<feature type="transmembrane region" description="Helical" evidence="2">
    <location>
        <begin position="66"/>
        <end position="99"/>
    </location>
</feature>
<gene>
    <name evidence="3" type="ORF">HMPREF0554_0005</name>
</gene>
<sequence length="163" mass="18797">MSFEDDVRKKLNDDEKEEKKELLEFENTPAPLNQYESSYQGKGSSVPEVKLKLDEMMKKDLKMIALYNKIIGVLMMIQGVLTAISLIGIPLIFIALKLFDSSKAIERLLYSNDEIALREYFNAQGKYSKYSLIYLAVYLIFMLLMIFFFIVIVGVAANSYNQY</sequence>
<proteinExistence type="predicted"/>
<organism evidence="3 4">
    <name type="scientific">Pseudoleptotrichia goodfellowii F0264</name>
    <dbReference type="NCBI Taxonomy" id="596323"/>
    <lineage>
        <taxon>Bacteria</taxon>
        <taxon>Fusobacteriati</taxon>
        <taxon>Fusobacteriota</taxon>
        <taxon>Fusobacteriia</taxon>
        <taxon>Fusobacteriales</taxon>
        <taxon>Leptotrichiaceae</taxon>
        <taxon>Pseudoleptotrichia</taxon>
    </lineage>
</organism>
<feature type="region of interest" description="Disordered" evidence="1">
    <location>
        <begin position="1"/>
        <end position="23"/>
    </location>
</feature>
<reference evidence="3 4" key="1">
    <citation type="submission" date="2009-10" db="EMBL/GenBank/DDBJ databases">
        <authorList>
            <person name="Harkins D.M."/>
            <person name="Madupu R."/>
            <person name="Durkin A.S."/>
            <person name="Torralba M."/>
            <person name="Methe B."/>
            <person name="Sutton G.G."/>
            <person name="Strausberg R.L."/>
            <person name="Nelson K.E."/>
        </authorList>
    </citation>
    <scope>NUCLEOTIDE SEQUENCE [LARGE SCALE GENOMIC DNA]</scope>
    <source>
        <strain evidence="3 4">F0264</strain>
    </source>
</reference>
<dbReference type="RefSeq" id="WP_006807896.1">
    <property type="nucleotide sequence ID" value="NZ_ADAD01000159.1"/>
</dbReference>